<sequence length="112" mass="11836">MAEHETSKAYAVAILQEVEVGPEIVTYLERIDATLAPFGGRFIIHGGEVTELEGAWQGDLIVIEFPDGAAARGWYTSPAYRAILPLRTAHSKGPAIVIPGVGAGHAATDVLV</sequence>
<dbReference type="Pfam" id="PF07045">
    <property type="entry name" value="DUF1330"/>
    <property type="match status" value="1"/>
</dbReference>
<dbReference type="OrthoDB" id="9806380at2"/>
<evidence type="ECO:0000313" key="4">
    <source>
        <dbReference type="Proteomes" id="UP000051401"/>
    </source>
</evidence>
<keyword evidence="4" id="KW-1185">Reference proteome</keyword>
<gene>
    <name evidence="3" type="ORF">RIdsm_04790</name>
    <name evidence="2" type="ORF">XM52_02385</name>
</gene>
<dbReference type="PATRIC" id="fig|540747.5.peg.483"/>
<dbReference type="EMBL" id="LAXI01000001">
    <property type="protein sequence ID" value="KRS19704.1"/>
    <property type="molecule type" value="Genomic_DNA"/>
</dbReference>
<reference evidence="3 5" key="2">
    <citation type="submission" date="2018-08" db="EMBL/GenBank/DDBJ databases">
        <title>Genetic Globetrotter - A new plasmid hitch-hiking vast phylogenetic and geographic distances.</title>
        <authorList>
            <person name="Vollmers J."/>
            <person name="Petersen J."/>
        </authorList>
    </citation>
    <scope>NUCLEOTIDE SEQUENCE [LARGE SCALE GENOMIC DNA]</scope>
    <source>
        <strain evidence="3 5">DSM 26383</strain>
    </source>
</reference>
<name>A0A0T5PFA3_9RHOB</name>
<dbReference type="Gene3D" id="3.30.70.100">
    <property type="match status" value="1"/>
</dbReference>
<evidence type="ECO:0000313" key="5">
    <source>
        <dbReference type="Proteomes" id="UP000325785"/>
    </source>
</evidence>
<dbReference type="InterPro" id="IPR010753">
    <property type="entry name" value="DUF1330"/>
</dbReference>
<evidence type="ECO:0000259" key="1">
    <source>
        <dbReference type="Pfam" id="PF07045"/>
    </source>
</evidence>
<dbReference type="PANTHER" id="PTHR41521">
    <property type="match status" value="1"/>
</dbReference>
<protein>
    <recommendedName>
        <fullName evidence="1">DUF1330 domain-containing protein</fullName>
    </recommendedName>
</protein>
<proteinExistence type="predicted"/>
<dbReference type="PANTHER" id="PTHR41521:SF4">
    <property type="entry name" value="BLR0684 PROTEIN"/>
    <property type="match status" value="1"/>
</dbReference>
<dbReference type="InterPro" id="IPR011008">
    <property type="entry name" value="Dimeric_a/b-barrel"/>
</dbReference>
<dbReference type="Proteomes" id="UP000051401">
    <property type="component" value="Unassembled WGS sequence"/>
</dbReference>
<organism evidence="2 4">
    <name type="scientific">Roseovarius indicus</name>
    <dbReference type="NCBI Taxonomy" id="540747"/>
    <lineage>
        <taxon>Bacteria</taxon>
        <taxon>Pseudomonadati</taxon>
        <taxon>Pseudomonadota</taxon>
        <taxon>Alphaproteobacteria</taxon>
        <taxon>Rhodobacterales</taxon>
        <taxon>Roseobacteraceae</taxon>
        <taxon>Roseovarius</taxon>
    </lineage>
</organism>
<evidence type="ECO:0000313" key="2">
    <source>
        <dbReference type="EMBL" id="KRS19704.1"/>
    </source>
</evidence>
<feature type="domain" description="DUF1330" evidence="1">
    <location>
        <begin position="8"/>
        <end position="101"/>
    </location>
</feature>
<dbReference type="Proteomes" id="UP000325785">
    <property type="component" value="Chromosome"/>
</dbReference>
<dbReference type="KEGG" id="rid:RIdsm_04790"/>
<dbReference type="EMBL" id="CP031598">
    <property type="protein sequence ID" value="QEW28949.1"/>
    <property type="molecule type" value="Genomic_DNA"/>
</dbReference>
<dbReference type="STRING" id="540747.SAMN04488031_102712"/>
<dbReference type="AlphaFoldDB" id="A0A0T5PFA3"/>
<reference evidence="2 4" key="1">
    <citation type="submission" date="2015-04" db="EMBL/GenBank/DDBJ databases">
        <title>The draft genome sequence of Roseovarius indicus B108T.</title>
        <authorList>
            <person name="Li G."/>
            <person name="Lai Q."/>
            <person name="Shao Z."/>
            <person name="Yan P."/>
        </authorList>
    </citation>
    <scope>NUCLEOTIDE SEQUENCE [LARGE SCALE GENOMIC DNA]</scope>
    <source>
        <strain evidence="2 4">B108</strain>
    </source>
</reference>
<accession>A0A0T5PFA3</accession>
<evidence type="ECO:0000313" key="3">
    <source>
        <dbReference type="EMBL" id="QEW28949.1"/>
    </source>
</evidence>
<dbReference type="RefSeq" id="WP_057812874.1">
    <property type="nucleotide sequence ID" value="NZ_CP031598.1"/>
</dbReference>
<dbReference type="SUPFAM" id="SSF54909">
    <property type="entry name" value="Dimeric alpha+beta barrel"/>
    <property type="match status" value="1"/>
</dbReference>